<feature type="region of interest" description="Disordered" evidence="1">
    <location>
        <begin position="1"/>
        <end position="101"/>
    </location>
</feature>
<evidence type="ECO:0000313" key="2">
    <source>
        <dbReference type="EMBL" id="KAK7676780.1"/>
    </source>
</evidence>
<sequence length="101" mass="10514">MSNADQPKDPEAQPLAGSEPLNHNDEGQHVASNAEESQTSPASEESNQSELEHVSQPQEDNTIAPPLTETPPIVLPPGFKPRGRPGGGMAGGVKAATKPTK</sequence>
<comment type="caution">
    <text evidence="2">The sequence shown here is derived from an EMBL/GenBank/DDBJ whole genome shotgun (WGS) entry which is preliminary data.</text>
</comment>
<evidence type="ECO:0000313" key="3">
    <source>
        <dbReference type="Proteomes" id="UP001385951"/>
    </source>
</evidence>
<name>A0AAW0FJH2_9APHY</name>
<protein>
    <submittedName>
        <fullName evidence="2">Uncharacterized protein</fullName>
    </submittedName>
</protein>
<feature type="compositionally biased region" description="Polar residues" evidence="1">
    <location>
        <begin position="30"/>
        <end position="61"/>
    </location>
</feature>
<keyword evidence="3" id="KW-1185">Reference proteome</keyword>
<dbReference type="AlphaFoldDB" id="A0AAW0FJH2"/>
<organism evidence="2 3">
    <name type="scientific">Cerrena zonata</name>
    <dbReference type="NCBI Taxonomy" id="2478898"/>
    <lineage>
        <taxon>Eukaryota</taxon>
        <taxon>Fungi</taxon>
        <taxon>Dikarya</taxon>
        <taxon>Basidiomycota</taxon>
        <taxon>Agaricomycotina</taxon>
        <taxon>Agaricomycetes</taxon>
        <taxon>Polyporales</taxon>
        <taxon>Cerrenaceae</taxon>
        <taxon>Cerrena</taxon>
    </lineage>
</organism>
<reference evidence="2 3" key="1">
    <citation type="submission" date="2022-09" db="EMBL/GenBank/DDBJ databases">
        <authorList>
            <person name="Palmer J.M."/>
        </authorList>
    </citation>
    <scope>NUCLEOTIDE SEQUENCE [LARGE SCALE GENOMIC DNA]</scope>
    <source>
        <strain evidence="2 3">DSM 7382</strain>
    </source>
</reference>
<dbReference type="Proteomes" id="UP001385951">
    <property type="component" value="Unassembled WGS sequence"/>
</dbReference>
<dbReference type="EMBL" id="JASBNA010000104">
    <property type="protein sequence ID" value="KAK7676780.1"/>
    <property type="molecule type" value="Genomic_DNA"/>
</dbReference>
<feature type="compositionally biased region" description="Basic and acidic residues" evidence="1">
    <location>
        <begin position="1"/>
        <end position="11"/>
    </location>
</feature>
<accession>A0AAW0FJH2</accession>
<proteinExistence type="predicted"/>
<evidence type="ECO:0000256" key="1">
    <source>
        <dbReference type="SAM" id="MobiDB-lite"/>
    </source>
</evidence>
<gene>
    <name evidence="2" type="ORF">QCA50_020248</name>
</gene>